<evidence type="ECO:0000256" key="9">
    <source>
        <dbReference type="SAM" id="SignalP"/>
    </source>
</evidence>
<evidence type="ECO:0000256" key="4">
    <source>
        <dbReference type="ARBA" id="ARBA00022989"/>
    </source>
</evidence>
<dbReference type="AlphaFoldDB" id="A0AAJ0F2E5"/>
<comment type="similarity">
    <text evidence="8">Belongs to the ustYa family.</text>
</comment>
<gene>
    <name evidence="10" type="ORF">QBC47DRAFT_392117</name>
</gene>
<dbReference type="Pfam" id="PF11807">
    <property type="entry name" value="UstYa"/>
    <property type="match status" value="1"/>
</dbReference>
<comment type="pathway">
    <text evidence="2">Mycotoxin biosynthesis.</text>
</comment>
<organism evidence="10 11">
    <name type="scientific">Echria macrotheca</name>
    <dbReference type="NCBI Taxonomy" id="438768"/>
    <lineage>
        <taxon>Eukaryota</taxon>
        <taxon>Fungi</taxon>
        <taxon>Dikarya</taxon>
        <taxon>Ascomycota</taxon>
        <taxon>Pezizomycotina</taxon>
        <taxon>Sordariomycetes</taxon>
        <taxon>Sordariomycetidae</taxon>
        <taxon>Sordariales</taxon>
        <taxon>Schizotheciaceae</taxon>
        <taxon>Echria</taxon>
    </lineage>
</organism>
<evidence type="ECO:0000256" key="3">
    <source>
        <dbReference type="ARBA" id="ARBA00022692"/>
    </source>
</evidence>
<evidence type="ECO:0000256" key="2">
    <source>
        <dbReference type="ARBA" id="ARBA00004685"/>
    </source>
</evidence>
<keyword evidence="6" id="KW-0472">Membrane</keyword>
<evidence type="ECO:0000256" key="1">
    <source>
        <dbReference type="ARBA" id="ARBA00004167"/>
    </source>
</evidence>
<keyword evidence="3" id="KW-0812">Transmembrane</keyword>
<dbReference type="GO" id="GO:0016020">
    <property type="term" value="C:membrane"/>
    <property type="evidence" value="ECO:0007669"/>
    <property type="project" value="UniProtKB-SubCell"/>
</dbReference>
<dbReference type="EMBL" id="MU839843">
    <property type="protein sequence ID" value="KAK1751047.1"/>
    <property type="molecule type" value="Genomic_DNA"/>
</dbReference>
<proteinExistence type="inferred from homology"/>
<evidence type="ECO:0000256" key="8">
    <source>
        <dbReference type="ARBA" id="ARBA00035112"/>
    </source>
</evidence>
<dbReference type="Proteomes" id="UP001239445">
    <property type="component" value="Unassembled WGS sequence"/>
</dbReference>
<evidence type="ECO:0000256" key="7">
    <source>
        <dbReference type="ARBA" id="ARBA00023180"/>
    </source>
</evidence>
<feature type="signal peptide" evidence="9">
    <location>
        <begin position="1"/>
        <end position="23"/>
    </location>
</feature>
<protein>
    <submittedName>
        <fullName evidence="10">Uncharacterized protein</fullName>
    </submittedName>
</protein>
<evidence type="ECO:0000313" key="10">
    <source>
        <dbReference type="EMBL" id="KAK1751047.1"/>
    </source>
</evidence>
<keyword evidence="11" id="KW-1185">Reference proteome</keyword>
<evidence type="ECO:0000256" key="5">
    <source>
        <dbReference type="ARBA" id="ARBA00023026"/>
    </source>
</evidence>
<keyword evidence="7" id="KW-0325">Glycoprotein</keyword>
<dbReference type="PANTHER" id="PTHR33365">
    <property type="entry name" value="YALI0B05434P"/>
    <property type="match status" value="1"/>
</dbReference>
<sequence length="212" mass="23794">MSRRHSALLKLKVILSSLTLVASTAFYGIRAVHPLTDADCTELLFPGSPANEATEYHWENFRDHYIPYAVYRGPPTPEREAAWDAFTPFGVVGVSPSYPSSFKEAFAVPGAVLQMNCLKLLRQFVYRDHNQTLFTPPSRQQADRCISVLREHLVCSCDATPYLIANNPNFPRGIVPVTGNDHYCRSYEKVLEWTGSRLVSPHHSLLDSSLVV</sequence>
<keyword evidence="4" id="KW-1133">Transmembrane helix</keyword>
<dbReference type="GO" id="GO:0043386">
    <property type="term" value="P:mycotoxin biosynthetic process"/>
    <property type="evidence" value="ECO:0007669"/>
    <property type="project" value="InterPro"/>
</dbReference>
<accession>A0AAJ0F2E5</accession>
<evidence type="ECO:0000313" key="11">
    <source>
        <dbReference type="Proteomes" id="UP001239445"/>
    </source>
</evidence>
<feature type="chain" id="PRO_5042582698" evidence="9">
    <location>
        <begin position="24"/>
        <end position="212"/>
    </location>
</feature>
<comment type="subcellular location">
    <subcellularLocation>
        <location evidence="1">Membrane</location>
        <topology evidence="1">Single-pass membrane protein</topology>
    </subcellularLocation>
</comment>
<comment type="caution">
    <text evidence="10">The sequence shown here is derived from an EMBL/GenBank/DDBJ whole genome shotgun (WGS) entry which is preliminary data.</text>
</comment>
<dbReference type="PANTHER" id="PTHR33365:SF4">
    <property type="entry name" value="CYCLOCHLOROTINE BIOSYNTHESIS PROTEIN O"/>
    <property type="match status" value="1"/>
</dbReference>
<keyword evidence="9" id="KW-0732">Signal</keyword>
<name>A0AAJ0F2E5_9PEZI</name>
<keyword evidence="5" id="KW-0843">Virulence</keyword>
<evidence type="ECO:0000256" key="6">
    <source>
        <dbReference type="ARBA" id="ARBA00023136"/>
    </source>
</evidence>
<reference evidence="10" key="1">
    <citation type="submission" date="2023-06" db="EMBL/GenBank/DDBJ databases">
        <title>Genome-scale phylogeny and comparative genomics of the fungal order Sordariales.</title>
        <authorList>
            <consortium name="Lawrence Berkeley National Laboratory"/>
            <person name="Hensen N."/>
            <person name="Bonometti L."/>
            <person name="Westerberg I."/>
            <person name="Brannstrom I.O."/>
            <person name="Guillou S."/>
            <person name="Cros-Aarteil S."/>
            <person name="Calhoun S."/>
            <person name="Haridas S."/>
            <person name="Kuo A."/>
            <person name="Mondo S."/>
            <person name="Pangilinan J."/>
            <person name="Riley R."/>
            <person name="Labutti K."/>
            <person name="Andreopoulos B."/>
            <person name="Lipzen A."/>
            <person name="Chen C."/>
            <person name="Yanf M."/>
            <person name="Daum C."/>
            <person name="Ng V."/>
            <person name="Clum A."/>
            <person name="Steindorff A."/>
            <person name="Ohm R."/>
            <person name="Martin F."/>
            <person name="Silar P."/>
            <person name="Natvig D."/>
            <person name="Lalanne C."/>
            <person name="Gautier V."/>
            <person name="Ament-Velasquez S.L."/>
            <person name="Kruys A."/>
            <person name="Hutchinson M.I."/>
            <person name="Powell A.J."/>
            <person name="Barry K."/>
            <person name="Miller A.N."/>
            <person name="Grigoriev I.V."/>
            <person name="Debuchy R."/>
            <person name="Gladieux P."/>
            <person name="Thoren M.H."/>
            <person name="Johannesson H."/>
        </authorList>
    </citation>
    <scope>NUCLEOTIDE SEQUENCE</scope>
    <source>
        <strain evidence="10">PSN4</strain>
    </source>
</reference>
<dbReference type="InterPro" id="IPR021765">
    <property type="entry name" value="UstYa-like"/>
</dbReference>